<dbReference type="OrthoDB" id="240216at2759"/>
<comment type="similarity">
    <text evidence="1">Belongs to the carnitine/choline acetyltransferase family.</text>
</comment>
<dbReference type="GO" id="GO:0008458">
    <property type="term" value="F:carnitine O-octanoyltransferase activity"/>
    <property type="evidence" value="ECO:0007669"/>
    <property type="project" value="TreeGrafter"/>
</dbReference>
<dbReference type="PROSITE" id="PS00439">
    <property type="entry name" value="ACYLTRANSF_C_1"/>
    <property type="match status" value="1"/>
</dbReference>
<keyword evidence="2" id="KW-0808">Transferase</keyword>
<keyword evidence="3" id="KW-0012">Acyltransferase</keyword>
<proteinExistence type="inferred from homology"/>
<dbReference type="Gene3D" id="3.30.559.70">
    <property type="entry name" value="Choline/Carnitine o-acyltransferase, domain 2"/>
    <property type="match status" value="1"/>
</dbReference>
<dbReference type="InterPro" id="IPR000542">
    <property type="entry name" value="Carn_acyl_trans"/>
</dbReference>
<dbReference type="PANTHER" id="PTHR22589:SF67">
    <property type="entry name" value="PEROXISOMAL CARNITINE O-OCTANOYLTRANSFERASE"/>
    <property type="match status" value="1"/>
</dbReference>
<dbReference type="InterPro" id="IPR039551">
    <property type="entry name" value="Cho/carn_acyl_trans"/>
</dbReference>
<feature type="domain" description="Choline/carnitine acyltransferase" evidence="5">
    <location>
        <begin position="35"/>
        <end position="588"/>
    </location>
</feature>
<accession>A0A7J7KLM3</accession>
<feature type="active site" description="Proton acceptor" evidence="4">
    <location>
        <position position="317"/>
    </location>
</feature>
<dbReference type="Gene3D" id="3.30.559.10">
    <property type="entry name" value="Chloramphenicol acetyltransferase-like domain"/>
    <property type="match status" value="1"/>
</dbReference>
<dbReference type="AlphaFoldDB" id="A0A7J7KLM3"/>
<evidence type="ECO:0000256" key="1">
    <source>
        <dbReference type="ARBA" id="ARBA00005232"/>
    </source>
</evidence>
<evidence type="ECO:0000256" key="3">
    <source>
        <dbReference type="ARBA" id="ARBA00023315"/>
    </source>
</evidence>
<sequence>MTLQHRYPDEFMPSKYFLAKDNDKTFQFDDQLPSLPIPSLKSTLSKYLESVKPHLTREEIEKTVQAVRRFAENEGPKLQSILEERAKAKRNWLEEWWLSYAYLKLRIPVTPLMNVTGIAPYVFHLWPPSKGTQVTRNSLSTYFLLEHWQLIKRQKLLHDSGRSGKEPWSMYQFRNEEGEAPSHLVVFCNRRIYKIDSVLDSKGRLFTPPQLKHVLSRIKEEAYSQEAGPGLSSLTTLDRSTWYKLRQHLVSLSHTNEQHLHTIQSAIIGSSLVDDTPSDMSQLSQQGLLGKPGNAWYDKSYSSIWFENGTTVSNCDHAPMDAMTSVNVSFYADCRLIECEGVWKGENEEETNEVPSYHELHFTIDKQIEDGIAAAESSYLKLARNIEIINPEFHTFGKDLFKELKLHPDTFVQVCLQYAYYKLHGKPAATYETATTRKFYNGRTETVRSCTNEVVAWAKVMLDKDSLPSQKIHLFKNAMKKHLSMMRECMSGQGIDRHLFGLKIVAAENGFDIPDIFIDPAYEKSGGNGNFTLSTSFVGFTSVHGGVAPMCSNGYGCFYRIGAKRIVFFISSWISDEGTSAVKLYASIADCMTEVIDLLSNNTVSSI</sequence>
<dbReference type="GO" id="GO:0005777">
    <property type="term" value="C:peroxisome"/>
    <property type="evidence" value="ECO:0007669"/>
    <property type="project" value="TreeGrafter"/>
</dbReference>
<keyword evidence="7" id="KW-1185">Reference proteome</keyword>
<reference evidence="6" key="1">
    <citation type="submission" date="2020-06" db="EMBL/GenBank/DDBJ databases">
        <title>Draft genome of Bugula neritina, a colonial animal packing powerful symbionts and potential medicines.</title>
        <authorList>
            <person name="Rayko M."/>
        </authorList>
    </citation>
    <scope>NUCLEOTIDE SEQUENCE [LARGE SCALE GENOMIC DNA]</scope>
    <source>
        <strain evidence="6">Kwan_BN1</strain>
    </source>
</reference>
<name>A0A7J7KLM3_BUGNE</name>
<evidence type="ECO:0000256" key="2">
    <source>
        <dbReference type="ARBA" id="ARBA00022679"/>
    </source>
</evidence>
<gene>
    <name evidence="6" type="ORF">EB796_003096</name>
</gene>
<protein>
    <submittedName>
        <fullName evidence="6">CROT</fullName>
    </submittedName>
</protein>
<dbReference type="PANTHER" id="PTHR22589">
    <property type="entry name" value="CARNITINE O-ACYLTRANSFERASE"/>
    <property type="match status" value="1"/>
</dbReference>
<evidence type="ECO:0000259" key="5">
    <source>
        <dbReference type="Pfam" id="PF00755"/>
    </source>
</evidence>
<dbReference type="InterPro" id="IPR023213">
    <property type="entry name" value="CAT-like_dom_sf"/>
</dbReference>
<evidence type="ECO:0000256" key="4">
    <source>
        <dbReference type="PIRSR" id="PIRSR600542-1"/>
    </source>
</evidence>
<dbReference type="Proteomes" id="UP000593567">
    <property type="component" value="Unassembled WGS sequence"/>
</dbReference>
<dbReference type="SUPFAM" id="SSF52777">
    <property type="entry name" value="CoA-dependent acyltransferases"/>
    <property type="match status" value="2"/>
</dbReference>
<dbReference type="Pfam" id="PF00755">
    <property type="entry name" value="Carn_acyltransf"/>
    <property type="match status" value="1"/>
</dbReference>
<evidence type="ECO:0000313" key="7">
    <source>
        <dbReference type="Proteomes" id="UP000593567"/>
    </source>
</evidence>
<dbReference type="InterPro" id="IPR042231">
    <property type="entry name" value="Cho/carn_acyl_trans_2"/>
</dbReference>
<comment type="caution">
    <text evidence="6">The sequence shown here is derived from an EMBL/GenBank/DDBJ whole genome shotgun (WGS) entry which is preliminary data.</text>
</comment>
<organism evidence="6 7">
    <name type="scientific">Bugula neritina</name>
    <name type="common">Brown bryozoan</name>
    <name type="synonym">Sertularia neritina</name>
    <dbReference type="NCBI Taxonomy" id="10212"/>
    <lineage>
        <taxon>Eukaryota</taxon>
        <taxon>Metazoa</taxon>
        <taxon>Spiralia</taxon>
        <taxon>Lophotrochozoa</taxon>
        <taxon>Bryozoa</taxon>
        <taxon>Gymnolaemata</taxon>
        <taxon>Cheilostomatida</taxon>
        <taxon>Flustrina</taxon>
        <taxon>Buguloidea</taxon>
        <taxon>Bugulidae</taxon>
        <taxon>Bugula</taxon>
    </lineage>
</organism>
<dbReference type="EMBL" id="VXIV02000393">
    <property type="protein sequence ID" value="KAF6038596.1"/>
    <property type="molecule type" value="Genomic_DNA"/>
</dbReference>
<evidence type="ECO:0000313" key="6">
    <source>
        <dbReference type="EMBL" id="KAF6038596.1"/>
    </source>
</evidence>